<keyword evidence="2" id="KW-0378">Hydrolase</keyword>
<evidence type="ECO:0000313" key="5">
    <source>
        <dbReference type="Proteomes" id="UP001054889"/>
    </source>
</evidence>
<dbReference type="Proteomes" id="UP001054889">
    <property type="component" value="Unassembled WGS sequence"/>
</dbReference>
<proteinExistence type="inferred from homology"/>
<keyword evidence="2" id="KW-0326">Glycosidase</keyword>
<dbReference type="Pfam" id="PF01055">
    <property type="entry name" value="Glyco_hydro_31_2nd"/>
    <property type="match status" value="1"/>
</dbReference>
<evidence type="ECO:0000256" key="2">
    <source>
        <dbReference type="RuleBase" id="RU361185"/>
    </source>
</evidence>
<dbReference type="PANTHER" id="PTHR22762:SF127">
    <property type="entry name" value="ALPHA-XYLOSIDASE 1-RELATED"/>
    <property type="match status" value="1"/>
</dbReference>
<comment type="caution">
    <text evidence="4">The sequence shown here is derived from an EMBL/GenBank/DDBJ whole genome shotgun (WGS) entry which is preliminary data.</text>
</comment>
<dbReference type="Gene3D" id="3.20.20.80">
    <property type="entry name" value="Glycosidases"/>
    <property type="match status" value="1"/>
</dbReference>
<organism evidence="4 5">
    <name type="scientific">Eleusine coracana subsp. coracana</name>
    <dbReference type="NCBI Taxonomy" id="191504"/>
    <lineage>
        <taxon>Eukaryota</taxon>
        <taxon>Viridiplantae</taxon>
        <taxon>Streptophyta</taxon>
        <taxon>Embryophyta</taxon>
        <taxon>Tracheophyta</taxon>
        <taxon>Spermatophyta</taxon>
        <taxon>Magnoliopsida</taxon>
        <taxon>Liliopsida</taxon>
        <taxon>Poales</taxon>
        <taxon>Poaceae</taxon>
        <taxon>PACMAD clade</taxon>
        <taxon>Chloridoideae</taxon>
        <taxon>Cynodonteae</taxon>
        <taxon>Eleusininae</taxon>
        <taxon>Eleusine</taxon>
    </lineage>
</organism>
<evidence type="ECO:0000259" key="3">
    <source>
        <dbReference type="Pfam" id="PF01055"/>
    </source>
</evidence>
<dbReference type="EMBL" id="BQKI01000095">
    <property type="protein sequence ID" value="GJN37576.1"/>
    <property type="molecule type" value="Genomic_DNA"/>
</dbReference>
<dbReference type="PANTHER" id="PTHR22762">
    <property type="entry name" value="ALPHA-GLUCOSIDASE"/>
    <property type="match status" value="1"/>
</dbReference>
<dbReference type="InterPro" id="IPR017853">
    <property type="entry name" value="GH"/>
</dbReference>
<reference evidence="4" key="1">
    <citation type="journal article" date="2018" name="DNA Res.">
        <title>Multiple hybrid de novo genome assembly of finger millet, an orphan allotetraploid crop.</title>
        <authorList>
            <person name="Hatakeyama M."/>
            <person name="Aluri S."/>
            <person name="Balachadran M.T."/>
            <person name="Sivarajan S.R."/>
            <person name="Patrignani A."/>
            <person name="Gruter S."/>
            <person name="Poveda L."/>
            <person name="Shimizu-Inatsugi R."/>
            <person name="Baeten J."/>
            <person name="Francoijs K.J."/>
            <person name="Nataraja K.N."/>
            <person name="Reddy Y.A.N."/>
            <person name="Phadnis S."/>
            <person name="Ravikumar R.L."/>
            <person name="Schlapbach R."/>
            <person name="Sreeman S.M."/>
            <person name="Shimizu K.K."/>
        </authorList>
    </citation>
    <scope>NUCLEOTIDE SEQUENCE</scope>
</reference>
<sequence>MTLMSTICGAGHRWPCRSGAAENKENRGEEMWGYKNLSVVEGVVEGYRNAQIPLDVIWNDDDHMDAAKDFTLDPVNYPRPKLLAFLDKIHAQGMKYTSS</sequence>
<evidence type="ECO:0000313" key="4">
    <source>
        <dbReference type="EMBL" id="GJN37576.1"/>
    </source>
</evidence>
<name>A0AAV5FTI7_ELECO</name>
<accession>A0AAV5FTI7</accession>
<dbReference type="AlphaFoldDB" id="A0AAV5FTI7"/>
<feature type="domain" description="Glycoside hydrolase family 31 TIM barrel" evidence="3">
    <location>
        <begin position="31"/>
        <end position="97"/>
    </location>
</feature>
<dbReference type="SUPFAM" id="SSF51445">
    <property type="entry name" value="(Trans)glycosidases"/>
    <property type="match status" value="1"/>
</dbReference>
<keyword evidence="5" id="KW-1185">Reference proteome</keyword>
<protein>
    <recommendedName>
        <fullName evidence="3">Glycoside hydrolase family 31 TIM barrel domain-containing protein</fullName>
    </recommendedName>
</protein>
<dbReference type="GO" id="GO:0004553">
    <property type="term" value="F:hydrolase activity, hydrolyzing O-glycosyl compounds"/>
    <property type="evidence" value="ECO:0007669"/>
    <property type="project" value="InterPro"/>
</dbReference>
<reference evidence="4" key="2">
    <citation type="submission" date="2021-12" db="EMBL/GenBank/DDBJ databases">
        <title>Resequencing data analysis of finger millet.</title>
        <authorList>
            <person name="Hatakeyama M."/>
            <person name="Aluri S."/>
            <person name="Balachadran M.T."/>
            <person name="Sivarajan S.R."/>
            <person name="Poveda L."/>
            <person name="Shimizu-Inatsugi R."/>
            <person name="Schlapbach R."/>
            <person name="Sreeman S.M."/>
            <person name="Shimizu K.K."/>
        </authorList>
    </citation>
    <scope>NUCLEOTIDE SEQUENCE</scope>
</reference>
<comment type="similarity">
    <text evidence="1 2">Belongs to the glycosyl hydrolase 31 family.</text>
</comment>
<evidence type="ECO:0000256" key="1">
    <source>
        <dbReference type="ARBA" id="ARBA00007806"/>
    </source>
</evidence>
<gene>
    <name evidence="4" type="primary">gb26549</name>
    <name evidence="4" type="ORF">PR202_gb26549</name>
</gene>
<dbReference type="InterPro" id="IPR000322">
    <property type="entry name" value="Glyco_hydro_31_TIM"/>
</dbReference>
<dbReference type="GO" id="GO:0005975">
    <property type="term" value="P:carbohydrate metabolic process"/>
    <property type="evidence" value="ECO:0007669"/>
    <property type="project" value="InterPro"/>
</dbReference>